<evidence type="ECO:0000313" key="4">
    <source>
        <dbReference type="Proteomes" id="UP000028999"/>
    </source>
</evidence>
<dbReference type="AlphaFoldDB" id="A0A078I4W5"/>
<evidence type="ECO:0000313" key="3">
    <source>
        <dbReference type="EMBL" id="CDY45925.1"/>
    </source>
</evidence>
<reference evidence="2" key="3">
    <citation type="submission" date="2021-01" db="EMBL/GenBank/DDBJ databases">
        <authorList>
            <consortium name="Genoscope - CEA"/>
            <person name="William W."/>
        </authorList>
    </citation>
    <scope>NUCLEOTIDE SEQUENCE</scope>
</reference>
<dbReference type="Gramene" id="CDY45925">
    <property type="protein sequence ID" value="CDY45925"/>
    <property type="gene ID" value="GSBRNA2T00082914001"/>
</dbReference>
<evidence type="ECO:0000256" key="1">
    <source>
        <dbReference type="SAM" id="MobiDB-lite"/>
    </source>
</evidence>
<name>A0A078I4W5_BRANA</name>
<dbReference type="EMBL" id="HG994370">
    <property type="protein sequence ID" value="CAF2057046.1"/>
    <property type="molecule type" value="Genomic_DNA"/>
</dbReference>
<reference evidence="3" key="2">
    <citation type="submission" date="2014-06" db="EMBL/GenBank/DDBJ databases">
        <authorList>
            <person name="Genoscope - CEA"/>
        </authorList>
    </citation>
    <scope>NUCLEOTIDE SEQUENCE</scope>
</reference>
<protein>
    <submittedName>
        <fullName evidence="2">(rape) hypothetical protein</fullName>
    </submittedName>
    <submittedName>
        <fullName evidence="3">BnaC06g09940D protein</fullName>
    </submittedName>
</protein>
<dbReference type="Proteomes" id="UP001295469">
    <property type="component" value="Chromosome C06"/>
</dbReference>
<feature type="region of interest" description="Disordered" evidence="1">
    <location>
        <begin position="1"/>
        <end position="43"/>
    </location>
</feature>
<organism evidence="3 4">
    <name type="scientific">Brassica napus</name>
    <name type="common">Rape</name>
    <dbReference type="NCBI Taxonomy" id="3708"/>
    <lineage>
        <taxon>Eukaryota</taxon>
        <taxon>Viridiplantae</taxon>
        <taxon>Streptophyta</taxon>
        <taxon>Embryophyta</taxon>
        <taxon>Tracheophyta</taxon>
        <taxon>Spermatophyta</taxon>
        <taxon>Magnoliopsida</taxon>
        <taxon>eudicotyledons</taxon>
        <taxon>Gunneridae</taxon>
        <taxon>Pentapetalae</taxon>
        <taxon>rosids</taxon>
        <taxon>malvids</taxon>
        <taxon>Brassicales</taxon>
        <taxon>Brassicaceae</taxon>
        <taxon>Brassiceae</taxon>
        <taxon>Brassica</taxon>
    </lineage>
</organism>
<gene>
    <name evidence="3" type="primary">BnaC06g09940D</name>
    <name evidence="2" type="ORF">DARMORV10_C06P14760.1</name>
    <name evidence="3" type="ORF">GSBRNA2T00082914001</name>
</gene>
<proteinExistence type="predicted"/>
<evidence type="ECO:0000313" key="2">
    <source>
        <dbReference type="EMBL" id="CAF2057046.1"/>
    </source>
</evidence>
<accession>A0A078I4W5</accession>
<dbReference type="PaxDb" id="3708-A0A078I4W5"/>
<dbReference type="Proteomes" id="UP000028999">
    <property type="component" value="Unassembled WGS sequence"/>
</dbReference>
<sequence>MGKRFSKQSYMNKRQSRGKDKCEADEEVNGNDTAKAKKSRLSL</sequence>
<reference evidence="3 4" key="1">
    <citation type="journal article" date="2014" name="Science">
        <title>Plant genetics. Early allopolyploid evolution in the post-Neolithic Brassica napus oilseed genome.</title>
        <authorList>
            <person name="Chalhoub B."/>
            <person name="Denoeud F."/>
            <person name="Liu S."/>
            <person name="Parkin I.A."/>
            <person name="Tang H."/>
            <person name="Wang X."/>
            <person name="Chiquet J."/>
            <person name="Belcram H."/>
            <person name="Tong C."/>
            <person name="Samans B."/>
            <person name="Correa M."/>
            <person name="Da Silva C."/>
            <person name="Just J."/>
            <person name="Falentin C."/>
            <person name="Koh C.S."/>
            <person name="Le Clainche I."/>
            <person name="Bernard M."/>
            <person name="Bento P."/>
            <person name="Noel B."/>
            <person name="Labadie K."/>
            <person name="Alberti A."/>
            <person name="Charles M."/>
            <person name="Arnaud D."/>
            <person name="Guo H."/>
            <person name="Daviaud C."/>
            <person name="Alamery S."/>
            <person name="Jabbari K."/>
            <person name="Zhao M."/>
            <person name="Edger P.P."/>
            <person name="Chelaifa H."/>
            <person name="Tack D."/>
            <person name="Lassalle G."/>
            <person name="Mestiri I."/>
            <person name="Schnel N."/>
            <person name="Le Paslier M.C."/>
            <person name="Fan G."/>
            <person name="Renault V."/>
            <person name="Bayer P.E."/>
            <person name="Golicz A.A."/>
            <person name="Manoli S."/>
            <person name="Lee T.H."/>
            <person name="Thi V.H."/>
            <person name="Chalabi S."/>
            <person name="Hu Q."/>
            <person name="Fan C."/>
            <person name="Tollenaere R."/>
            <person name="Lu Y."/>
            <person name="Battail C."/>
            <person name="Shen J."/>
            <person name="Sidebottom C.H."/>
            <person name="Wang X."/>
            <person name="Canaguier A."/>
            <person name="Chauveau A."/>
            <person name="Berard A."/>
            <person name="Deniot G."/>
            <person name="Guan M."/>
            <person name="Liu Z."/>
            <person name="Sun F."/>
            <person name="Lim Y.P."/>
            <person name="Lyons E."/>
            <person name="Town C.D."/>
            <person name="Bancroft I."/>
            <person name="Wang X."/>
            <person name="Meng J."/>
            <person name="Ma J."/>
            <person name="Pires J.C."/>
            <person name="King G.J."/>
            <person name="Brunel D."/>
            <person name="Delourme R."/>
            <person name="Renard M."/>
            <person name="Aury J.M."/>
            <person name="Adams K.L."/>
            <person name="Batley J."/>
            <person name="Snowdon R.J."/>
            <person name="Tost J."/>
            <person name="Edwards D."/>
            <person name="Zhou Y."/>
            <person name="Hua W."/>
            <person name="Sharpe A.G."/>
            <person name="Paterson A.H."/>
            <person name="Guan C."/>
            <person name="Wincker P."/>
        </authorList>
    </citation>
    <scope>NUCLEOTIDE SEQUENCE [LARGE SCALE GENOMIC DNA]</scope>
    <source>
        <strain evidence="4">cv. Darmor-bzh</strain>
    </source>
</reference>
<keyword evidence="4" id="KW-1185">Reference proteome</keyword>
<dbReference type="EMBL" id="LK032642">
    <property type="protein sequence ID" value="CDY45925.1"/>
    <property type="molecule type" value="Genomic_DNA"/>
</dbReference>